<feature type="domain" description="Major facilitator superfamily (MFS) profile" evidence="7">
    <location>
        <begin position="257"/>
        <end position="454"/>
    </location>
</feature>
<reference evidence="8 9" key="1">
    <citation type="submission" date="2015-09" db="EMBL/GenBank/DDBJ databases">
        <authorList>
            <consortium name="Pathogen Informatics"/>
        </authorList>
    </citation>
    <scope>NUCLEOTIDE SEQUENCE [LARGE SCALE GENOMIC DNA]</scope>
    <source>
        <strain evidence="8 9">2789STDY5608872</strain>
    </source>
</reference>
<feature type="transmembrane region" description="Helical" evidence="6">
    <location>
        <begin position="359"/>
        <end position="381"/>
    </location>
</feature>
<feature type="transmembrane region" description="Helical" evidence="6">
    <location>
        <begin position="81"/>
        <end position="100"/>
    </location>
</feature>
<evidence type="ECO:0000256" key="6">
    <source>
        <dbReference type="SAM" id="Phobius"/>
    </source>
</evidence>
<evidence type="ECO:0000256" key="5">
    <source>
        <dbReference type="ARBA" id="ARBA00023136"/>
    </source>
</evidence>
<dbReference type="PANTHER" id="PTHR19432">
    <property type="entry name" value="SUGAR TRANSPORTER"/>
    <property type="match status" value="1"/>
</dbReference>
<dbReference type="PROSITE" id="PS50850">
    <property type="entry name" value="MFS"/>
    <property type="match status" value="1"/>
</dbReference>
<dbReference type="GO" id="GO:0016020">
    <property type="term" value="C:membrane"/>
    <property type="evidence" value="ECO:0007669"/>
    <property type="project" value="UniProtKB-SubCell"/>
</dbReference>
<dbReference type="InterPro" id="IPR011701">
    <property type="entry name" value="MFS"/>
</dbReference>
<feature type="transmembrane region" description="Helical" evidence="6">
    <location>
        <begin position="196"/>
        <end position="214"/>
    </location>
</feature>
<evidence type="ECO:0000313" key="8">
    <source>
        <dbReference type="EMBL" id="CUM87396.1"/>
    </source>
</evidence>
<keyword evidence="4 6" id="KW-1133">Transmembrane helix</keyword>
<dbReference type="Proteomes" id="UP000095591">
    <property type="component" value="Unassembled WGS sequence"/>
</dbReference>
<keyword evidence="3 6" id="KW-0812">Transmembrane</keyword>
<feature type="transmembrane region" description="Helical" evidence="6">
    <location>
        <begin position="334"/>
        <end position="353"/>
    </location>
</feature>
<feature type="transmembrane region" description="Helical" evidence="6">
    <location>
        <begin position="12"/>
        <end position="29"/>
    </location>
</feature>
<dbReference type="GO" id="GO:0022857">
    <property type="term" value="F:transmembrane transporter activity"/>
    <property type="evidence" value="ECO:0007669"/>
    <property type="project" value="InterPro"/>
</dbReference>
<evidence type="ECO:0000259" key="7">
    <source>
        <dbReference type="PROSITE" id="PS50850"/>
    </source>
</evidence>
<feature type="transmembrane region" description="Helical" evidence="6">
    <location>
        <begin position="49"/>
        <end position="69"/>
    </location>
</feature>
<evidence type="ECO:0000256" key="3">
    <source>
        <dbReference type="ARBA" id="ARBA00022692"/>
    </source>
</evidence>
<evidence type="ECO:0000256" key="1">
    <source>
        <dbReference type="ARBA" id="ARBA00004141"/>
    </source>
</evidence>
<organism evidence="8 9">
    <name type="scientific">Parabacteroides distasonis</name>
    <dbReference type="NCBI Taxonomy" id="823"/>
    <lineage>
        <taxon>Bacteria</taxon>
        <taxon>Pseudomonadati</taxon>
        <taxon>Bacteroidota</taxon>
        <taxon>Bacteroidia</taxon>
        <taxon>Bacteroidales</taxon>
        <taxon>Tannerellaceae</taxon>
        <taxon>Parabacteroides</taxon>
    </lineage>
</organism>
<dbReference type="SUPFAM" id="SSF103473">
    <property type="entry name" value="MFS general substrate transporter"/>
    <property type="match status" value="1"/>
</dbReference>
<feature type="transmembrane region" description="Helical" evidence="6">
    <location>
        <begin position="393"/>
        <end position="415"/>
    </location>
</feature>
<evidence type="ECO:0000256" key="2">
    <source>
        <dbReference type="ARBA" id="ARBA00022448"/>
    </source>
</evidence>
<keyword evidence="5 6" id="KW-0472">Membrane</keyword>
<dbReference type="AlphaFoldDB" id="A0A173SBN6"/>
<protein>
    <submittedName>
        <fullName evidence="8">Sucrose/H+ symporter</fullName>
    </submittedName>
</protein>
<feature type="transmembrane region" description="Helical" evidence="6">
    <location>
        <begin position="154"/>
        <end position="176"/>
    </location>
</feature>
<keyword evidence="2" id="KW-0813">Transport</keyword>
<dbReference type="InterPro" id="IPR020846">
    <property type="entry name" value="MFS_dom"/>
</dbReference>
<gene>
    <name evidence="8" type="ORF">ERS852429_01002</name>
</gene>
<feature type="transmembrane region" description="Helical" evidence="6">
    <location>
        <begin position="421"/>
        <end position="445"/>
    </location>
</feature>
<proteinExistence type="predicted"/>
<dbReference type="EMBL" id="CYXP01000001">
    <property type="protein sequence ID" value="CUM87396.1"/>
    <property type="molecule type" value="Genomic_DNA"/>
</dbReference>
<evidence type="ECO:0000256" key="4">
    <source>
        <dbReference type="ARBA" id="ARBA00022989"/>
    </source>
</evidence>
<dbReference type="Pfam" id="PF07690">
    <property type="entry name" value="MFS_1"/>
    <property type="match status" value="2"/>
</dbReference>
<evidence type="ECO:0000313" key="9">
    <source>
        <dbReference type="Proteomes" id="UP000095591"/>
    </source>
</evidence>
<dbReference type="InterPro" id="IPR036259">
    <property type="entry name" value="MFS_trans_sf"/>
</dbReference>
<dbReference type="PANTHER" id="PTHR19432:SF35">
    <property type="entry name" value="SOLUTE CARRIER FAMILY 45 MEMBER 3 ISOFORM X1"/>
    <property type="match status" value="1"/>
</dbReference>
<name>A0A173SBN6_PARDI</name>
<dbReference type="Gene3D" id="1.20.1250.20">
    <property type="entry name" value="MFS general substrate transporter like domains"/>
    <property type="match status" value="1"/>
</dbReference>
<dbReference type="RefSeq" id="WP_057318872.1">
    <property type="nucleotide sequence ID" value="NZ_CYXP01000001.1"/>
</dbReference>
<feature type="transmembrane region" description="Helical" evidence="6">
    <location>
        <begin position="309"/>
        <end position="327"/>
    </location>
</feature>
<feature type="transmembrane region" description="Helical" evidence="6">
    <location>
        <begin position="257"/>
        <end position="278"/>
    </location>
</feature>
<comment type="subcellular location">
    <subcellularLocation>
        <location evidence="1">Membrane</location>
        <topology evidence="1">Multi-pass membrane protein</topology>
    </subcellularLocation>
</comment>
<sequence>MKTKPFLSFWQIWNLTFGFLGIQFGFALQNANSSRILQTYGADVEQLSLFWLAAPLTGMIIQPIIGHYSDQTWCRLGRRRPFFLVGAIFTTIALILMPNAGLFLSPGTETAILSPVLIGAGMLMIMDASINVTMEPFRALVGDMLPDEQHTTGFSIQTFLIGIGAVVGSLLPSIMNKVFGLSNTAVAGEVADNVKFAFYAGAAILLASVLWTIFKTKEYSPEEMAEFRLSGGEVIEKRRDSNGFMEIMHDIFHMPKIMLQLGLCQFFAWFALYSMWVYSTPAIAEHVYGATDPASAEYAMAGDKVGELFSIYNFVAMLFALLLIPIARHLGRKMTHALCLCLGGAGLVSLYLLNNTGMMVFSMIGIGIAWASILAMPYAILSDSLPADKMGTYMGIFNFFITIPQITNGIIHGWIVRNVYHGHAVFALLTGGIFLFFAAAAVSLVKEKKFSRKV</sequence>
<accession>A0A173SBN6</accession>
<feature type="transmembrane region" description="Helical" evidence="6">
    <location>
        <begin position="112"/>
        <end position="133"/>
    </location>
</feature>